<dbReference type="PANTHER" id="PTHR33155">
    <property type="entry name" value="FANTASTIC FOUR-LIKE PROTEIN (DUF3049)"/>
    <property type="match status" value="1"/>
</dbReference>
<evidence type="ECO:0000256" key="2">
    <source>
        <dbReference type="SAM" id="MobiDB-lite"/>
    </source>
</evidence>
<dbReference type="Proteomes" id="UP001141552">
    <property type="component" value="Unassembled WGS sequence"/>
</dbReference>
<organism evidence="4 5">
    <name type="scientific">Turnera subulata</name>
    <dbReference type="NCBI Taxonomy" id="218843"/>
    <lineage>
        <taxon>Eukaryota</taxon>
        <taxon>Viridiplantae</taxon>
        <taxon>Streptophyta</taxon>
        <taxon>Embryophyta</taxon>
        <taxon>Tracheophyta</taxon>
        <taxon>Spermatophyta</taxon>
        <taxon>Magnoliopsida</taxon>
        <taxon>eudicotyledons</taxon>
        <taxon>Gunneridae</taxon>
        <taxon>Pentapetalae</taxon>
        <taxon>rosids</taxon>
        <taxon>fabids</taxon>
        <taxon>Malpighiales</taxon>
        <taxon>Passifloraceae</taxon>
        <taxon>Turnera</taxon>
    </lineage>
</organism>
<evidence type="ECO:0000259" key="3">
    <source>
        <dbReference type="Pfam" id="PF11250"/>
    </source>
</evidence>
<proteinExistence type="inferred from homology"/>
<accession>A0A9Q0JG64</accession>
<dbReference type="PANTHER" id="PTHR33155:SF75">
    <property type="entry name" value="OS02G0750800 PROTEIN"/>
    <property type="match status" value="1"/>
</dbReference>
<comment type="similarity">
    <text evidence="1">Belongs to the fantastic four family.</text>
</comment>
<evidence type="ECO:0000313" key="5">
    <source>
        <dbReference type="Proteomes" id="UP001141552"/>
    </source>
</evidence>
<name>A0A9Q0JG64_9ROSI</name>
<feature type="domain" description="FAF" evidence="3">
    <location>
        <begin position="163"/>
        <end position="220"/>
    </location>
</feature>
<dbReference type="EMBL" id="JAKUCV010003170">
    <property type="protein sequence ID" value="KAJ4839927.1"/>
    <property type="molecule type" value="Genomic_DNA"/>
</dbReference>
<dbReference type="InterPro" id="IPR046431">
    <property type="entry name" value="FAF_dom"/>
</dbReference>
<protein>
    <recommendedName>
        <fullName evidence="3">FAF domain-containing protein</fullName>
    </recommendedName>
</protein>
<dbReference type="Pfam" id="PF11250">
    <property type="entry name" value="FAF"/>
    <property type="match status" value="1"/>
</dbReference>
<evidence type="ECO:0000313" key="4">
    <source>
        <dbReference type="EMBL" id="KAJ4839927.1"/>
    </source>
</evidence>
<feature type="compositionally biased region" description="Acidic residues" evidence="2">
    <location>
        <begin position="261"/>
        <end position="279"/>
    </location>
</feature>
<reference evidence="4" key="1">
    <citation type="submission" date="2022-02" db="EMBL/GenBank/DDBJ databases">
        <authorList>
            <person name="Henning P.M."/>
            <person name="McCubbin A.G."/>
            <person name="Shore J.S."/>
        </authorList>
    </citation>
    <scope>NUCLEOTIDE SEQUENCE</scope>
    <source>
        <strain evidence="4">F60SS</strain>
        <tissue evidence="4">Leaves</tissue>
    </source>
</reference>
<reference evidence="4" key="2">
    <citation type="journal article" date="2023" name="Plants (Basel)">
        <title>Annotation of the Turnera subulata (Passifloraceae) Draft Genome Reveals the S-Locus Evolved after the Divergence of Turneroideae from Passifloroideae in a Stepwise Manner.</title>
        <authorList>
            <person name="Henning P.M."/>
            <person name="Roalson E.H."/>
            <person name="Mir W."/>
            <person name="McCubbin A.G."/>
            <person name="Shore J.S."/>
        </authorList>
    </citation>
    <scope>NUCLEOTIDE SEQUENCE</scope>
    <source>
        <strain evidence="4">F60SS</strain>
    </source>
</reference>
<dbReference type="InterPro" id="IPR021410">
    <property type="entry name" value="FAF"/>
</dbReference>
<evidence type="ECO:0000256" key="1">
    <source>
        <dbReference type="ARBA" id="ARBA00008690"/>
    </source>
</evidence>
<gene>
    <name evidence="4" type="ORF">Tsubulata_008561</name>
</gene>
<feature type="region of interest" description="Disordered" evidence="2">
    <location>
        <begin position="239"/>
        <end position="279"/>
    </location>
</feature>
<feature type="compositionally biased region" description="Acidic residues" evidence="2">
    <location>
        <begin position="239"/>
        <end position="252"/>
    </location>
</feature>
<keyword evidence="5" id="KW-1185">Reference proteome</keyword>
<dbReference type="OrthoDB" id="1928183at2759"/>
<dbReference type="AlphaFoldDB" id="A0A9Q0JG64"/>
<comment type="caution">
    <text evidence="4">The sequence shown here is derived from an EMBL/GenBank/DDBJ whole genome shotgun (WGS) entry which is preliminary data.</text>
</comment>
<sequence>MDFLKESGGLLCMTKALVSSLNEMILGKSSSYYASLQSSKEQHYFWPKHPGLKILIYSPSQNSPHPCFILHSFMIPSSSPSNTSSTAASLYQQLTDREFSATCLYSSSSSELDDLIGAESGVCMKAEEAIGMQPTETCNVNVNHVNQENKNRRSSEGVLKKKQYPPPIPLLARTGNLPGHMPWVLARHYVDGKLILVEERVKHHDYFEARRENGTLTLKLISLDNTLRSGHNSTCYDELEEGEDLELEEEEAAGIQASTDSEQEEEEEVVDEANDDEEWEDTDVVAKYEKKTMTTLIPSSLPRSYMKNSQERSGGDLRKCFSYAGKMISDAKTSLYNNGNGGGGGHGISARGYMAEPGSAPMTFNVCPVAIIGSVA</sequence>